<feature type="transmembrane region" description="Helical" evidence="1">
    <location>
        <begin position="47"/>
        <end position="70"/>
    </location>
</feature>
<feature type="transmembrane region" description="Helical" evidence="1">
    <location>
        <begin position="374"/>
        <end position="394"/>
    </location>
</feature>
<feature type="transmembrane region" description="Helical" evidence="1">
    <location>
        <begin position="172"/>
        <end position="188"/>
    </location>
</feature>
<accession>A0A1G8KBA7</accession>
<evidence type="ECO:0000313" key="2">
    <source>
        <dbReference type="EMBL" id="SDI40725.1"/>
    </source>
</evidence>
<sequence length="533" mass="55818">MDGTRYSYRVFSPGDTSAFWALFTDNLVNLLILSGICQFVFGMPAEIVFGRIVPGAAVAILAGVAVYTVMAKVTATRQGRDVTALPYGISTPVMFVYLFGVIGPIYWATQDPLLAWQVGIGAGFMGGIVAAMGAIIGPWLKRITPRAGMLGTLCGIALMFIGAVPLSQIFEHPVIGFTSLLFILWGLIGRFRLPGNIPAGLAAIAAGTLIALFLGESRIDTSGLGFYAPVPYFGDLIAGIQYLFANPELFLVLVPVQIYNFIETMNNVESAEAAGDSYPVGLCQLTDGAGTMIGAVFGSPFPTTVYIGHPAYKRLDARAGYIIGVALVIAAAAFLGFLSLLAGLIPVAAAAPVLVFVSVSLITNTAWAVKPAHMAAVSFAILPHVSSLLITKWGSLMNALRASGAENLPALGEDGLTAALLMEGAHYEGHLALSQGAILTGLVWGAIVADVIEGRFRRAGGFALAAAVMSSVGVIHAAALQVPQLDGITIGYLIIGGFLCLYPLVAPREDLTQRVIVPDEPDMIDDTSPAQRA</sequence>
<dbReference type="OrthoDB" id="3320984at2"/>
<evidence type="ECO:0000256" key="1">
    <source>
        <dbReference type="SAM" id="Phobius"/>
    </source>
</evidence>
<keyword evidence="1" id="KW-0472">Membrane</keyword>
<reference evidence="2 3" key="1">
    <citation type="submission" date="2016-10" db="EMBL/GenBank/DDBJ databases">
        <authorList>
            <person name="de Groot N.N."/>
        </authorList>
    </citation>
    <scope>NUCLEOTIDE SEQUENCE [LARGE SCALE GENOMIC DNA]</scope>
    <source>
        <strain evidence="2 3">DSM 26424</strain>
    </source>
</reference>
<feature type="transmembrane region" description="Helical" evidence="1">
    <location>
        <begin position="485"/>
        <end position="505"/>
    </location>
</feature>
<dbReference type="Proteomes" id="UP000199093">
    <property type="component" value="Unassembled WGS sequence"/>
</dbReference>
<feature type="transmembrane region" description="Helical" evidence="1">
    <location>
        <begin position="319"/>
        <end position="338"/>
    </location>
</feature>
<feature type="transmembrane region" description="Helical" evidence="1">
    <location>
        <begin position="147"/>
        <end position="166"/>
    </location>
</feature>
<gene>
    <name evidence="2" type="ORF">SAMN04487993_1004143</name>
</gene>
<dbReference type="AlphaFoldDB" id="A0A1G8KBA7"/>
<feature type="transmembrane region" description="Helical" evidence="1">
    <location>
        <begin position="344"/>
        <end position="362"/>
    </location>
</feature>
<dbReference type="STRING" id="555512.SAMN04487993_1004143"/>
<keyword evidence="1" id="KW-0812">Transmembrane</keyword>
<dbReference type="EMBL" id="FNEJ01000004">
    <property type="protein sequence ID" value="SDI40725.1"/>
    <property type="molecule type" value="Genomic_DNA"/>
</dbReference>
<organism evidence="2 3">
    <name type="scientific">Salipiger marinus</name>
    <dbReference type="NCBI Taxonomy" id="555512"/>
    <lineage>
        <taxon>Bacteria</taxon>
        <taxon>Pseudomonadati</taxon>
        <taxon>Pseudomonadota</taxon>
        <taxon>Alphaproteobacteria</taxon>
        <taxon>Rhodobacterales</taxon>
        <taxon>Roseobacteraceae</taxon>
        <taxon>Salipiger</taxon>
    </lineage>
</organism>
<feature type="transmembrane region" description="Helical" evidence="1">
    <location>
        <begin position="195"/>
        <end position="214"/>
    </location>
</feature>
<feature type="transmembrane region" description="Helical" evidence="1">
    <location>
        <begin position="82"/>
        <end position="107"/>
    </location>
</feature>
<feature type="transmembrane region" description="Helical" evidence="1">
    <location>
        <begin position="459"/>
        <end position="479"/>
    </location>
</feature>
<keyword evidence="3" id="KW-1185">Reference proteome</keyword>
<feature type="transmembrane region" description="Helical" evidence="1">
    <location>
        <begin position="20"/>
        <end position="41"/>
    </location>
</feature>
<feature type="transmembrane region" description="Helical" evidence="1">
    <location>
        <begin position="431"/>
        <end position="452"/>
    </location>
</feature>
<keyword evidence="1" id="KW-1133">Transmembrane helix</keyword>
<dbReference type="PANTHER" id="PTHR31610">
    <property type="entry name" value="SLR0360 PROTEIN"/>
    <property type="match status" value="1"/>
</dbReference>
<proteinExistence type="predicted"/>
<dbReference type="PANTHER" id="PTHR31610:SF0">
    <property type="entry name" value="SLC26A_SULP TRANSPORTER DOMAIN-CONTAINING PROTEIN"/>
    <property type="match status" value="1"/>
</dbReference>
<protein>
    <submittedName>
        <fullName evidence="2">Putative MFS transporter, AGZA family, xanthine/uracil permease</fullName>
    </submittedName>
</protein>
<name>A0A1G8KBA7_9RHOB</name>
<dbReference type="RefSeq" id="WP_089844923.1">
    <property type="nucleotide sequence ID" value="NZ_FNEJ01000004.1"/>
</dbReference>
<evidence type="ECO:0000313" key="3">
    <source>
        <dbReference type="Proteomes" id="UP000199093"/>
    </source>
</evidence>
<feature type="transmembrane region" description="Helical" evidence="1">
    <location>
        <begin position="113"/>
        <end position="140"/>
    </location>
</feature>